<dbReference type="GO" id="GO:0016791">
    <property type="term" value="F:phosphatase activity"/>
    <property type="evidence" value="ECO:0007669"/>
    <property type="project" value="TreeGrafter"/>
</dbReference>
<feature type="domain" description="PPM-type phosphatase" evidence="3">
    <location>
        <begin position="452"/>
        <end position="673"/>
    </location>
</feature>
<feature type="transmembrane region" description="Helical" evidence="2">
    <location>
        <begin position="146"/>
        <end position="167"/>
    </location>
</feature>
<reference evidence="4" key="1">
    <citation type="submission" date="2018-06" db="EMBL/GenBank/DDBJ databases">
        <authorList>
            <person name="Zhirakovskaya E."/>
        </authorList>
    </citation>
    <scope>NUCLEOTIDE SEQUENCE</scope>
</reference>
<dbReference type="AlphaFoldDB" id="A0A3B0UTE6"/>
<dbReference type="InterPro" id="IPR036457">
    <property type="entry name" value="PPM-type-like_dom_sf"/>
</dbReference>
<dbReference type="Pfam" id="PF07228">
    <property type="entry name" value="SpoIIE"/>
    <property type="match status" value="1"/>
</dbReference>
<dbReference type="SMART" id="SM00331">
    <property type="entry name" value="PP2C_SIG"/>
    <property type="match status" value="1"/>
</dbReference>
<gene>
    <name evidence="4" type="ORF">MNBD_BACTEROID06-118</name>
</gene>
<protein>
    <submittedName>
        <fullName evidence="4">Serine phosphatase RsbU, regulator of sigma subunit</fullName>
    </submittedName>
</protein>
<feature type="transmembrane region" description="Helical" evidence="2">
    <location>
        <begin position="203"/>
        <end position="219"/>
    </location>
</feature>
<feature type="transmembrane region" description="Helical" evidence="2">
    <location>
        <begin position="239"/>
        <end position="262"/>
    </location>
</feature>
<dbReference type="PANTHER" id="PTHR43156">
    <property type="entry name" value="STAGE II SPORULATION PROTEIN E-RELATED"/>
    <property type="match status" value="1"/>
</dbReference>
<organism evidence="4">
    <name type="scientific">hydrothermal vent metagenome</name>
    <dbReference type="NCBI Taxonomy" id="652676"/>
    <lineage>
        <taxon>unclassified sequences</taxon>
        <taxon>metagenomes</taxon>
        <taxon>ecological metagenomes</taxon>
    </lineage>
</organism>
<feature type="transmembrane region" description="Helical" evidence="2">
    <location>
        <begin position="105"/>
        <end position="134"/>
    </location>
</feature>
<evidence type="ECO:0000256" key="1">
    <source>
        <dbReference type="ARBA" id="ARBA00022801"/>
    </source>
</evidence>
<accession>A0A3B0UTE6</accession>
<evidence type="ECO:0000313" key="4">
    <source>
        <dbReference type="EMBL" id="VAW28527.1"/>
    </source>
</evidence>
<dbReference type="InterPro" id="IPR029016">
    <property type="entry name" value="GAF-like_dom_sf"/>
</dbReference>
<feature type="transmembrane region" description="Helical" evidence="2">
    <location>
        <begin position="7"/>
        <end position="24"/>
    </location>
</feature>
<name>A0A3B0UTE6_9ZZZZ</name>
<keyword evidence="2" id="KW-0812">Transmembrane</keyword>
<feature type="transmembrane region" description="Helical" evidence="2">
    <location>
        <begin position="72"/>
        <end position="93"/>
    </location>
</feature>
<dbReference type="EMBL" id="UOES01000417">
    <property type="protein sequence ID" value="VAW28527.1"/>
    <property type="molecule type" value="Genomic_DNA"/>
</dbReference>
<evidence type="ECO:0000259" key="3">
    <source>
        <dbReference type="SMART" id="SM00331"/>
    </source>
</evidence>
<dbReference type="InterPro" id="IPR001932">
    <property type="entry name" value="PPM-type_phosphatase-like_dom"/>
</dbReference>
<dbReference type="Gene3D" id="3.30.450.40">
    <property type="match status" value="1"/>
</dbReference>
<keyword evidence="2" id="KW-0472">Membrane</keyword>
<evidence type="ECO:0000256" key="2">
    <source>
        <dbReference type="SAM" id="Phobius"/>
    </source>
</evidence>
<feature type="transmembrane region" description="Helical" evidence="2">
    <location>
        <begin position="173"/>
        <end position="191"/>
    </location>
</feature>
<dbReference type="InterPro" id="IPR052016">
    <property type="entry name" value="Bact_Sigma-Reg"/>
</dbReference>
<dbReference type="SUPFAM" id="SSF81606">
    <property type="entry name" value="PP2C-like"/>
    <property type="match status" value="1"/>
</dbReference>
<keyword evidence="1" id="KW-0378">Hydrolase</keyword>
<dbReference type="Gene3D" id="3.60.40.10">
    <property type="entry name" value="PPM-type phosphatase domain"/>
    <property type="match status" value="1"/>
</dbReference>
<proteinExistence type="predicted"/>
<feature type="transmembrane region" description="Helical" evidence="2">
    <location>
        <begin position="44"/>
        <end position="60"/>
    </location>
</feature>
<dbReference type="SUPFAM" id="SSF55781">
    <property type="entry name" value="GAF domain-like"/>
    <property type="match status" value="1"/>
</dbReference>
<keyword evidence="2" id="KW-1133">Transmembrane helix</keyword>
<sequence>MSKKLTAKIALGLSIMAWLSLSVVDLSNQFSASNNIDSGFSDKLPNLLFFGYVISLFTFYKAKVELADRLNLIELLWKIFVTGMLTTVVSLLLKSLNLVLGGTQFIQNVLVVDFLFLINLGLLTAFIVATFVVWKRLILYQKNKRLLLLWAVFEYFLFGSILLDFTSISGKEYFLVVVVALGLLVSANMKWVAYLSFKQKWKSILLLLVTLLYLVYFYINLVTYRNSYEFLSLLSNSIFIQAAFVFTSSYAIFSLLVIIFNLPTTSAFEQKLTEVVNFQRLSQSIQTEKNEDEVYAILLESAVRTVEADAAWIELEASEELFLDRITYDEVNEVKKNISNSGLAFRKEIDANKNKKNGVAGKLKSGNFKSLSIFPIWINETQEGTLYLLKEVRDGFTKELIEITETFANQAAISIANFRMLNEAITNERYKEELKIAKQVQAKLLPSELETNVDFEVSTFTVAADEVGGDYFDSYKISNTKTALIIGDVSGKGTSAAFHMAQMKGVFLALAQLDLSPIDFLNKANLAISSGLDKTSFVTISYFVINAVAKTINFARAGHVPSLYFNAIENKASYFKNKGLGLGIIRGDKFKEYIQQSLVEYKTGDILILYTDGITEAQNNKKEEFGYERLITIVEENNAKSGEEIKEIIMEDLYQFCNNQSLEDDYSLVVLKFI</sequence>
<dbReference type="PANTHER" id="PTHR43156:SF2">
    <property type="entry name" value="STAGE II SPORULATION PROTEIN E"/>
    <property type="match status" value="1"/>
</dbReference>